<dbReference type="Pfam" id="PF02417">
    <property type="entry name" value="Chromate_transp"/>
    <property type="match status" value="1"/>
</dbReference>
<evidence type="ECO:0000256" key="1">
    <source>
        <dbReference type="ARBA" id="ARBA00004651"/>
    </source>
</evidence>
<feature type="transmembrane region" description="Helical" evidence="7">
    <location>
        <begin position="115"/>
        <end position="133"/>
    </location>
</feature>
<dbReference type="PANTHER" id="PTHR43663">
    <property type="entry name" value="CHROMATE TRANSPORT PROTEIN-RELATED"/>
    <property type="match status" value="1"/>
</dbReference>
<dbReference type="RefSeq" id="WP_215626780.1">
    <property type="nucleotide sequence ID" value="NZ_CP067089.2"/>
</dbReference>
<evidence type="ECO:0000256" key="3">
    <source>
        <dbReference type="ARBA" id="ARBA00022475"/>
    </source>
</evidence>
<dbReference type="InterPro" id="IPR052518">
    <property type="entry name" value="CHR_Transporter"/>
</dbReference>
<protein>
    <submittedName>
        <fullName evidence="8">Chromate transporter</fullName>
    </submittedName>
</protein>
<dbReference type="Proteomes" id="UP000595917">
    <property type="component" value="Chromosome"/>
</dbReference>
<dbReference type="PANTHER" id="PTHR43663:SF1">
    <property type="entry name" value="CHROMATE TRANSPORTER"/>
    <property type="match status" value="1"/>
</dbReference>
<evidence type="ECO:0000256" key="2">
    <source>
        <dbReference type="ARBA" id="ARBA00005262"/>
    </source>
</evidence>
<keyword evidence="9" id="KW-1185">Reference proteome</keyword>
<evidence type="ECO:0000256" key="5">
    <source>
        <dbReference type="ARBA" id="ARBA00022989"/>
    </source>
</evidence>
<feature type="transmembrane region" description="Helical" evidence="7">
    <location>
        <begin position="7"/>
        <end position="29"/>
    </location>
</feature>
<dbReference type="KEGG" id="bhc:JFL75_00710"/>
<reference evidence="8" key="1">
    <citation type="submission" date="2021-01" db="EMBL/GenBank/DDBJ databases">
        <title>Description of Breznakiella homolactica.</title>
        <authorList>
            <person name="Song Y."/>
            <person name="Brune A."/>
        </authorList>
    </citation>
    <scope>NUCLEOTIDE SEQUENCE</scope>
    <source>
        <strain evidence="8">RmG30</strain>
    </source>
</reference>
<dbReference type="InterPro" id="IPR003370">
    <property type="entry name" value="Chromate_transpt"/>
</dbReference>
<evidence type="ECO:0000256" key="6">
    <source>
        <dbReference type="ARBA" id="ARBA00023136"/>
    </source>
</evidence>
<keyword evidence="3" id="KW-1003">Cell membrane</keyword>
<proteinExistence type="inferred from homology"/>
<evidence type="ECO:0000256" key="4">
    <source>
        <dbReference type="ARBA" id="ARBA00022692"/>
    </source>
</evidence>
<feature type="transmembrane region" description="Helical" evidence="7">
    <location>
        <begin position="70"/>
        <end position="94"/>
    </location>
</feature>
<keyword evidence="6 7" id="KW-0472">Membrane</keyword>
<feature type="transmembrane region" description="Helical" evidence="7">
    <location>
        <begin position="145"/>
        <end position="161"/>
    </location>
</feature>
<dbReference type="GO" id="GO:0005886">
    <property type="term" value="C:plasma membrane"/>
    <property type="evidence" value="ECO:0007669"/>
    <property type="project" value="UniProtKB-SubCell"/>
</dbReference>
<evidence type="ECO:0000256" key="7">
    <source>
        <dbReference type="SAM" id="Phobius"/>
    </source>
</evidence>
<dbReference type="GO" id="GO:0015109">
    <property type="term" value="F:chromate transmembrane transporter activity"/>
    <property type="evidence" value="ECO:0007669"/>
    <property type="project" value="InterPro"/>
</dbReference>
<sequence length="183" mass="19756">MILLLLFAEFFKIGLFSIGGGLATLPFLYQLADKYDWLTPEIIVDMIAVSEATPGAIGVNMATYTGYQCAGIPGAVIATLGLICPSIIIILIVARILQAFKENRIVKSVFSGLRPAATGLIAAAGFGVITLSLYNPSFSEWYEIIRWKECLLFAVLFFLIYKFKKHPIVYIVAAGVAGGLAGL</sequence>
<comment type="subcellular location">
    <subcellularLocation>
        <location evidence="1">Cell membrane</location>
        <topology evidence="1">Multi-pass membrane protein</topology>
    </subcellularLocation>
</comment>
<comment type="similarity">
    <text evidence="2">Belongs to the chromate ion transporter (CHR) (TC 2.A.51) family.</text>
</comment>
<dbReference type="AlphaFoldDB" id="A0A7T7XNF8"/>
<evidence type="ECO:0000313" key="8">
    <source>
        <dbReference type="EMBL" id="QQO09477.1"/>
    </source>
</evidence>
<accession>A0A7T7XNF8</accession>
<name>A0A7T7XNF8_9SPIR</name>
<keyword evidence="5 7" id="KW-1133">Transmembrane helix</keyword>
<gene>
    <name evidence="8" type="ORF">JFL75_00710</name>
</gene>
<organism evidence="8 9">
    <name type="scientific">Breznakiella homolactica</name>
    <dbReference type="NCBI Taxonomy" id="2798577"/>
    <lineage>
        <taxon>Bacteria</taxon>
        <taxon>Pseudomonadati</taxon>
        <taxon>Spirochaetota</taxon>
        <taxon>Spirochaetia</taxon>
        <taxon>Spirochaetales</taxon>
        <taxon>Breznakiellaceae</taxon>
        <taxon>Breznakiella</taxon>
    </lineage>
</organism>
<evidence type="ECO:0000313" key="9">
    <source>
        <dbReference type="Proteomes" id="UP000595917"/>
    </source>
</evidence>
<keyword evidence="4 7" id="KW-0812">Transmembrane</keyword>
<dbReference type="EMBL" id="CP067089">
    <property type="protein sequence ID" value="QQO09477.1"/>
    <property type="molecule type" value="Genomic_DNA"/>
</dbReference>